<reference evidence="2 3" key="1">
    <citation type="submission" date="2020-08" db="EMBL/GenBank/DDBJ databases">
        <title>Genome sequence of Hymenobacter qilianensis JCM 19763T.</title>
        <authorList>
            <person name="Hyun D.-W."/>
            <person name="Bae J.-W."/>
        </authorList>
    </citation>
    <scope>NUCLEOTIDE SEQUENCE [LARGE SCALE GENOMIC DNA]</scope>
    <source>
        <strain evidence="2 3">JCM 19763</strain>
    </source>
</reference>
<dbReference type="RefSeq" id="WP_187731546.1">
    <property type="nucleotide sequence ID" value="NZ_BMFN01000003.1"/>
</dbReference>
<dbReference type="InterPro" id="IPR012577">
    <property type="entry name" value="NIPSNAP"/>
</dbReference>
<evidence type="ECO:0000313" key="3">
    <source>
        <dbReference type="Proteomes" id="UP000516093"/>
    </source>
</evidence>
<dbReference type="KEGG" id="hqi:H9L05_14370"/>
<dbReference type="EMBL" id="CP060784">
    <property type="protein sequence ID" value="QNP51254.1"/>
    <property type="molecule type" value="Genomic_DNA"/>
</dbReference>
<gene>
    <name evidence="2" type="ORF">H9L05_14370</name>
</gene>
<organism evidence="2 3">
    <name type="scientific">Hymenobacter qilianensis</name>
    <dbReference type="NCBI Taxonomy" id="1385715"/>
    <lineage>
        <taxon>Bacteria</taxon>
        <taxon>Pseudomonadati</taxon>
        <taxon>Bacteroidota</taxon>
        <taxon>Cytophagia</taxon>
        <taxon>Cytophagales</taxon>
        <taxon>Hymenobacteraceae</taxon>
        <taxon>Hymenobacter</taxon>
    </lineage>
</organism>
<protein>
    <submittedName>
        <fullName evidence="2">NIPSNAP family protein</fullName>
    </submittedName>
</protein>
<evidence type="ECO:0000259" key="1">
    <source>
        <dbReference type="Pfam" id="PF07978"/>
    </source>
</evidence>
<dbReference type="InterPro" id="IPR011008">
    <property type="entry name" value="Dimeric_a/b-barrel"/>
</dbReference>
<dbReference type="Gene3D" id="3.30.70.100">
    <property type="match status" value="2"/>
</dbReference>
<name>A0A7H0GSI8_9BACT</name>
<dbReference type="Pfam" id="PF07978">
    <property type="entry name" value="NIPSNAP"/>
    <property type="match status" value="1"/>
</dbReference>
<proteinExistence type="predicted"/>
<dbReference type="SUPFAM" id="SSF54909">
    <property type="entry name" value="Dimeric alpha+beta barrel"/>
    <property type="match status" value="2"/>
</dbReference>
<accession>A0A7H0GSI8</accession>
<dbReference type="Proteomes" id="UP000516093">
    <property type="component" value="Chromosome"/>
</dbReference>
<keyword evidence="3" id="KW-1185">Reference proteome</keyword>
<feature type="domain" description="NIPSNAP" evidence="1">
    <location>
        <begin position="162"/>
        <end position="265"/>
    </location>
</feature>
<evidence type="ECO:0000313" key="2">
    <source>
        <dbReference type="EMBL" id="QNP51254.1"/>
    </source>
</evidence>
<sequence length="267" mass="30510">MNKLSLARLIKIGAALLVLATLLTVSAYRPAADREMYQLRIYHVKTGQQEEQVENFLRGAFLPELHKLGVRKVGVFKPIGNDTATDRRVVVLIPYASLAQLGRVAERLEQDVDFGKISPAYWNAAHTSPPYFRLEMIQLEAFTDQLRLRAPKLQGPRLERVYELRSYESATEKQHRNKVHMFAQGGEIPLFERLGFNAVFYARVVAGSRMPNLMYLTTFENQAARDEHWKAFGADPEWKKLAAAPEYQNNVSKIDILFLRPTAYSDI</sequence>
<dbReference type="AlphaFoldDB" id="A0A7H0GSI8"/>